<evidence type="ECO:0000256" key="1">
    <source>
        <dbReference type="ARBA" id="ARBA00001695"/>
    </source>
</evidence>
<organism evidence="7 8">
    <name type="scientific">Aspergillus calidoustus</name>
    <dbReference type="NCBI Taxonomy" id="454130"/>
    <lineage>
        <taxon>Eukaryota</taxon>
        <taxon>Fungi</taxon>
        <taxon>Dikarya</taxon>
        <taxon>Ascomycota</taxon>
        <taxon>Pezizomycotina</taxon>
        <taxon>Eurotiomycetes</taxon>
        <taxon>Eurotiomycetidae</taxon>
        <taxon>Eurotiales</taxon>
        <taxon>Aspergillaceae</taxon>
        <taxon>Aspergillus</taxon>
        <taxon>Aspergillus subgen. Nidulantes</taxon>
    </lineage>
</organism>
<dbReference type="GO" id="GO:0045490">
    <property type="term" value="P:pectin catabolic process"/>
    <property type="evidence" value="ECO:0007669"/>
    <property type="project" value="TreeGrafter"/>
</dbReference>
<dbReference type="AlphaFoldDB" id="A0A0U5CLN0"/>
<evidence type="ECO:0000256" key="2">
    <source>
        <dbReference type="ARBA" id="ARBA00010687"/>
    </source>
</evidence>
<keyword evidence="8" id="KW-1185">Reference proteome</keyword>
<protein>
    <recommendedName>
        <fullName evidence="3 6">Arabinogalactan endo-beta-1,4-galactanase</fullName>
        <ecNumber evidence="3 6">3.2.1.89</ecNumber>
    </recommendedName>
</protein>
<gene>
    <name evidence="7" type="ORF">ASPCAL01813</name>
</gene>
<accession>A0A0U5CLN0</accession>
<keyword evidence="5 6" id="KW-0326">Glycosidase</keyword>
<dbReference type="Pfam" id="PF07745">
    <property type="entry name" value="Glyco_hydro_53"/>
    <property type="match status" value="1"/>
</dbReference>
<feature type="signal peptide" evidence="6">
    <location>
        <begin position="1"/>
        <end position="16"/>
    </location>
</feature>
<dbReference type="STRING" id="454130.A0A0U5CLN0"/>
<evidence type="ECO:0000313" key="7">
    <source>
        <dbReference type="EMBL" id="CEN59362.1"/>
    </source>
</evidence>
<dbReference type="Gene3D" id="3.20.20.80">
    <property type="entry name" value="Glycosidases"/>
    <property type="match status" value="1"/>
</dbReference>
<dbReference type="SUPFAM" id="SSF51445">
    <property type="entry name" value="(Trans)glycosidases"/>
    <property type="match status" value="1"/>
</dbReference>
<keyword evidence="4 6" id="KW-0378">Hydrolase</keyword>
<comment type="catalytic activity">
    <reaction evidence="1 6">
        <text>The enzyme specifically hydrolyzes (1-&gt;4)-beta-D-galactosidic linkages in type I arabinogalactans.</text>
        <dbReference type="EC" id="3.2.1.89"/>
    </reaction>
</comment>
<evidence type="ECO:0000256" key="3">
    <source>
        <dbReference type="ARBA" id="ARBA00012556"/>
    </source>
</evidence>
<dbReference type="InterPro" id="IPR011683">
    <property type="entry name" value="Glyco_hydro_53"/>
</dbReference>
<dbReference type="OMA" id="KYIHDEW"/>
<dbReference type="PANTHER" id="PTHR34983">
    <property type="entry name" value="ARABINOGALACTAN ENDO-BETA-1,4-GALACTANASE A"/>
    <property type="match status" value="1"/>
</dbReference>
<evidence type="ECO:0000256" key="6">
    <source>
        <dbReference type="RuleBase" id="RU361192"/>
    </source>
</evidence>
<evidence type="ECO:0000256" key="4">
    <source>
        <dbReference type="ARBA" id="ARBA00022801"/>
    </source>
</evidence>
<dbReference type="OrthoDB" id="110914at2759"/>
<keyword evidence="6" id="KW-0732">Signal</keyword>
<dbReference type="InterPro" id="IPR017853">
    <property type="entry name" value="GH"/>
</dbReference>
<sequence length="348" mass="38477">MFFPSALLSLPLVAHAALTYRGVDISSLLVEEEAGIEYKNLDGEVQPLEYILADNGVNSIRQRLWVNPVEGNYDIDYNVELAKRAYAAGHSIYLNLHLSDGWADPGNQTTPWTWSTTDINVLADQVYDYTLEVLNAFAANDLPVKMISIGNEIRNGLLWPLGDLSSFENVARLLHAGSAAVKCSNLAQTPKIMVHLDNGWNWEQQQHFYDSVLGTGILQSSDFDLIGVSYYPFYNEAATLSSLETTIGNLVSRYEQDVLVVEANWPVSCPEPEYTFPADLQPIPFSADGQVTFLTEVADAVRSAGGIGLYYWEPMWIHNAKLGSSCEDNLLVDGDGQVRDSLAVFAEL</sequence>
<proteinExistence type="inferred from homology"/>
<evidence type="ECO:0000313" key="8">
    <source>
        <dbReference type="Proteomes" id="UP000054771"/>
    </source>
</evidence>
<dbReference type="PANTHER" id="PTHR34983:SF1">
    <property type="entry name" value="ARABINOGALACTAN ENDO-BETA-1,4-GALACTANASE A"/>
    <property type="match status" value="1"/>
</dbReference>
<dbReference type="GO" id="GO:0031218">
    <property type="term" value="F:arabinogalactan endo-1,4-beta-galactosidase activity"/>
    <property type="evidence" value="ECO:0007669"/>
    <property type="project" value="UniProtKB-EC"/>
</dbReference>
<reference evidence="8" key="1">
    <citation type="journal article" date="2016" name="Genome Announc.">
        <title>Draft genome sequences of fungus Aspergillus calidoustus.</title>
        <authorList>
            <person name="Horn F."/>
            <person name="Linde J."/>
            <person name="Mattern D.J."/>
            <person name="Walther G."/>
            <person name="Guthke R."/>
            <person name="Scherlach K."/>
            <person name="Martin K."/>
            <person name="Brakhage A.A."/>
            <person name="Petzke L."/>
            <person name="Valiante V."/>
        </authorList>
    </citation>
    <scope>NUCLEOTIDE SEQUENCE [LARGE SCALE GENOMIC DNA]</scope>
    <source>
        <strain evidence="8">SF006504</strain>
    </source>
</reference>
<evidence type="ECO:0000256" key="5">
    <source>
        <dbReference type="ARBA" id="ARBA00023295"/>
    </source>
</evidence>
<feature type="chain" id="PRO_5006773344" description="Arabinogalactan endo-beta-1,4-galactanase" evidence="6">
    <location>
        <begin position="17"/>
        <end position="348"/>
    </location>
</feature>
<comment type="similarity">
    <text evidence="2 6">Belongs to the glycosyl hydrolase 53 family.</text>
</comment>
<dbReference type="EMBL" id="CDMC01000002">
    <property type="protein sequence ID" value="CEN59362.1"/>
    <property type="molecule type" value="Genomic_DNA"/>
</dbReference>
<dbReference type="FunFam" id="3.20.20.80:FF:000077">
    <property type="entry name" value="Arabinogalactan endo-beta-1,4-galactanase"/>
    <property type="match status" value="1"/>
</dbReference>
<name>A0A0U5CLN0_ASPCI</name>
<dbReference type="GO" id="GO:0015926">
    <property type="term" value="F:glucosidase activity"/>
    <property type="evidence" value="ECO:0007669"/>
    <property type="project" value="InterPro"/>
</dbReference>
<dbReference type="Proteomes" id="UP000054771">
    <property type="component" value="Unassembled WGS sequence"/>
</dbReference>
<dbReference type="EC" id="3.2.1.89" evidence="3 6"/>